<evidence type="ECO:0000313" key="1">
    <source>
        <dbReference type="EMBL" id="GAA2190562.1"/>
    </source>
</evidence>
<reference evidence="1 2" key="1">
    <citation type="journal article" date="2019" name="Int. J. Syst. Evol. Microbiol.">
        <title>The Global Catalogue of Microorganisms (GCM) 10K type strain sequencing project: providing services to taxonomists for standard genome sequencing and annotation.</title>
        <authorList>
            <consortium name="The Broad Institute Genomics Platform"/>
            <consortium name="The Broad Institute Genome Sequencing Center for Infectious Disease"/>
            <person name="Wu L."/>
            <person name="Ma J."/>
        </authorList>
    </citation>
    <scope>NUCLEOTIDE SEQUENCE [LARGE SCALE GENOMIC DNA]</scope>
    <source>
        <strain evidence="1 2">JCM 14924</strain>
    </source>
</reference>
<dbReference type="Pfam" id="PF10014">
    <property type="entry name" value="2OG-Fe_Oxy_2"/>
    <property type="match status" value="1"/>
</dbReference>
<proteinExistence type="predicted"/>
<accession>A0ABN3B8N7</accession>
<dbReference type="RefSeq" id="WP_189397140.1">
    <property type="nucleotide sequence ID" value="NZ_BAAAOQ010000001.1"/>
</dbReference>
<name>A0ABN3B8N7_9ACTN</name>
<dbReference type="EMBL" id="BAAAOQ010000001">
    <property type="protein sequence ID" value="GAA2190562.1"/>
    <property type="molecule type" value="Genomic_DNA"/>
</dbReference>
<protein>
    <recommendedName>
        <fullName evidence="3">2OG-Fe dioxygenase family protein</fullName>
    </recommendedName>
</protein>
<organism evidence="1 2">
    <name type="scientific">Streptomyces bangladeshensis</name>
    <dbReference type="NCBI Taxonomy" id="295352"/>
    <lineage>
        <taxon>Bacteria</taxon>
        <taxon>Bacillati</taxon>
        <taxon>Actinomycetota</taxon>
        <taxon>Actinomycetes</taxon>
        <taxon>Kitasatosporales</taxon>
        <taxon>Streptomycetaceae</taxon>
        <taxon>Streptomyces</taxon>
    </lineage>
</organism>
<gene>
    <name evidence="1" type="ORF">GCM10009787_00010</name>
</gene>
<comment type="caution">
    <text evidence="1">The sequence shown here is derived from an EMBL/GenBank/DDBJ whole genome shotgun (WGS) entry which is preliminary data.</text>
</comment>
<evidence type="ECO:0000313" key="2">
    <source>
        <dbReference type="Proteomes" id="UP001501391"/>
    </source>
</evidence>
<dbReference type="Proteomes" id="UP001501391">
    <property type="component" value="Unassembled WGS sequence"/>
</dbReference>
<sequence length="316" mass="35529">MHDSTFSDAMSEVLEIREHYVRDRAVFVAGARMARVLRALGATDEDLEKLKLVSDHLAPDPTLPFRESKNGRFCFDFDRSRAYRLEFQPFALSAEEDFVRHDSGQTRVFEEIGDDLQGNSAFQALLAFKSLIFRGMTTVPRPKLDYDNPSWICTVFNLRTISTPDLVGEPALEGVHSDGVDHTMTTFLGSENMTADSAVTFLHDMREKNATRWNETDPELVVGRHQHRHFLDTLIVVDHERKHSLSPVSAVDERLPATRDMLIFFTRKPVLEGHISYPYDSLRAHDRLPTVIELPAPATERTLVGAGAPAAGGITP</sequence>
<dbReference type="InterPro" id="IPR018724">
    <property type="entry name" value="2OG-Fe_dioxygenase"/>
</dbReference>
<keyword evidence="2" id="KW-1185">Reference proteome</keyword>
<dbReference type="Gene3D" id="2.60.120.620">
    <property type="entry name" value="q2cbj1_9rhob like domain"/>
    <property type="match status" value="1"/>
</dbReference>
<evidence type="ECO:0008006" key="3">
    <source>
        <dbReference type="Google" id="ProtNLM"/>
    </source>
</evidence>